<evidence type="ECO:0000313" key="3">
    <source>
        <dbReference type="Proteomes" id="UP000714817"/>
    </source>
</evidence>
<reference evidence="2" key="1">
    <citation type="submission" date="2020-04" db="EMBL/GenBank/DDBJ databases">
        <authorList>
            <person name="Zhang T."/>
        </authorList>
    </citation>
    <scope>NUCLEOTIDE SEQUENCE</scope>
    <source>
        <strain evidence="2">HKST-UBA80</strain>
    </source>
</reference>
<comment type="caution">
    <text evidence="2">The sequence shown here is derived from an EMBL/GenBank/DDBJ whole genome shotgun (WGS) entry which is preliminary data.</text>
</comment>
<evidence type="ECO:0000256" key="1">
    <source>
        <dbReference type="SAM" id="Phobius"/>
    </source>
</evidence>
<accession>A0A955IVW5</accession>
<reference evidence="2" key="2">
    <citation type="journal article" date="2021" name="Microbiome">
        <title>Successional dynamics and alternative stable states in a saline activated sludge microbial community over 9 years.</title>
        <authorList>
            <person name="Wang Y."/>
            <person name="Ye J."/>
            <person name="Ju F."/>
            <person name="Liu L."/>
            <person name="Boyd J.A."/>
            <person name="Deng Y."/>
            <person name="Parks D.H."/>
            <person name="Jiang X."/>
            <person name="Yin X."/>
            <person name="Woodcroft B.J."/>
            <person name="Tyson G.W."/>
            <person name="Hugenholtz P."/>
            <person name="Polz M.F."/>
            <person name="Zhang T."/>
        </authorList>
    </citation>
    <scope>NUCLEOTIDE SEQUENCE</scope>
    <source>
        <strain evidence="2">HKST-UBA80</strain>
    </source>
</reference>
<proteinExistence type="predicted"/>
<dbReference type="EMBL" id="JAGQNY010000002">
    <property type="protein sequence ID" value="MCA9301834.1"/>
    <property type="molecule type" value="Genomic_DNA"/>
</dbReference>
<gene>
    <name evidence="2" type="ORF">KDA10_00490</name>
</gene>
<keyword evidence="1" id="KW-0812">Transmembrane</keyword>
<name>A0A955IVW5_UNCKA</name>
<keyword evidence="1" id="KW-0472">Membrane</keyword>
<sequence length="121" mass="13098">MDEYQGFKSKHLLRGLTDGLLIAMFLGLLAMPISAIGLFAYQNSSFSSVASNTKSQDDILSQQPVIEPASPSVAVLGAQSDPLLTDLTLEEQKLVEAYIEYLKLSRPRGGSVLDLQNIPSN</sequence>
<dbReference type="Proteomes" id="UP000714817">
    <property type="component" value="Unassembled WGS sequence"/>
</dbReference>
<keyword evidence="1" id="KW-1133">Transmembrane helix</keyword>
<feature type="transmembrane region" description="Helical" evidence="1">
    <location>
        <begin position="20"/>
        <end position="41"/>
    </location>
</feature>
<protein>
    <submittedName>
        <fullName evidence="2">Uncharacterized protein</fullName>
    </submittedName>
</protein>
<organism evidence="2 3">
    <name type="scientific">candidate division WWE3 bacterium</name>
    <dbReference type="NCBI Taxonomy" id="2053526"/>
    <lineage>
        <taxon>Bacteria</taxon>
        <taxon>Katanobacteria</taxon>
    </lineage>
</organism>
<evidence type="ECO:0000313" key="2">
    <source>
        <dbReference type="EMBL" id="MCA9301834.1"/>
    </source>
</evidence>
<dbReference type="AlphaFoldDB" id="A0A955IVW5"/>